<organism evidence="1 2">
    <name type="scientific">Paramecium primaurelia</name>
    <dbReference type="NCBI Taxonomy" id="5886"/>
    <lineage>
        <taxon>Eukaryota</taxon>
        <taxon>Sar</taxon>
        <taxon>Alveolata</taxon>
        <taxon>Ciliophora</taxon>
        <taxon>Intramacronucleata</taxon>
        <taxon>Oligohymenophorea</taxon>
        <taxon>Peniculida</taxon>
        <taxon>Parameciidae</taxon>
        <taxon>Paramecium</taxon>
    </lineage>
</organism>
<dbReference type="Proteomes" id="UP000688137">
    <property type="component" value="Unassembled WGS sequence"/>
</dbReference>
<sequence>MTTDYSFDINISINSDEEMRQIKIYPFQTNFQHQNKGITQIDAQDERVNQPAPSPEYKFMGIGYSNDETSKSQSVQPNLDKCKLQTISQCTINVSKSVDIYLDNKRCQNNNNNDEIFSLQLIKMNMLKNKNAVQNNKRHQTKFRNYKNAKASISIRNLSPQGILKISSYEWPLNKNPQKLQYHPLSNKKVSFEFTQEQIKNMKRINITNVLIKQRTRYILN</sequence>
<keyword evidence="2" id="KW-1185">Reference proteome</keyword>
<dbReference type="AlphaFoldDB" id="A0A8S1QAG4"/>
<dbReference type="EMBL" id="CAJJDM010000157">
    <property type="protein sequence ID" value="CAD8112729.1"/>
    <property type="molecule type" value="Genomic_DNA"/>
</dbReference>
<protein>
    <submittedName>
        <fullName evidence="1">Uncharacterized protein</fullName>
    </submittedName>
</protein>
<comment type="caution">
    <text evidence="1">The sequence shown here is derived from an EMBL/GenBank/DDBJ whole genome shotgun (WGS) entry which is preliminary data.</text>
</comment>
<evidence type="ECO:0000313" key="1">
    <source>
        <dbReference type="EMBL" id="CAD8112729.1"/>
    </source>
</evidence>
<evidence type="ECO:0000313" key="2">
    <source>
        <dbReference type="Proteomes" id="UP000688137"/>
    </source>
</evidence>
<name>A0A8S1QAG4_PARPR</name>
<dbReference type="OMA" id="LIKMNML"/>
<proteinExistence type="predicted"/>
<accession>A0A8S1QAG4</accession>
<gene>
    <name evidence="1" type="ORF">PPRIM_AZ9-3.1.T1520112</name>
</gene>
<reference evidence="1" key="1">
    <citation type="submission" date="2021-01" db="EMBL/GenBank/DDBJ databases">
        <authorList>
            <consortium name="Genoscope - CEA"/>
            <person name="William W."/>
        </authorList>
    </citation>
    <scope>NUCLEOTIDE SEQUENCE</scope>
</reference>